<organism evidence="7 8">
    <name type="scientific">Ceraceosorus bombacis</name>
    <dbReference type="NCBI Taxonomy" id="401625"/>
    <lineage>
        <taxon>Eukaryota</taxon>
        <taxon>Fungi</taxon>
        <taxon>Dikarya</taxon>
        <taxon>Basidiomycota</taxon>
        <taxon>Ustilaginomycotina</taxon>
        <taxon>Exobasidiomycetes</taxon>
        <taxon>Ceraceosorales</taxon>
        <taxon>Ceraceosoraceae</taxon>
        <taxon>Ceraceosorus</taxon>
    </lineage>
</organism>
<keyword evidence="4 6" id="KW-1133">Transmembrane helix</keyword>
<reference evidence="7 8" key="1">
    <citation type="submission" date="2014-09" db="EMBL/GenBank/DDBJ databases">
        <authorList>
            <person name="Magalhaes I.L.F."/>
            <person name="Oliveira U."/>
            <person name="Santos F.R."/>
            <person name="Vidigal T.H.D.A."/>
            <person name="Brescovit A.D."/>
            <person name="Santos A.J."/>
        </authorList>
    </citation>
    <scope>NUCLEOTIDE SEQUENCE [LARGE SCALE GENOMIC DNA]</scope>
</reference>
<protein>
    <recommendedName>
        <fullName evidence="6">Dolichyl-diphosphooligosaccharide-protein glycosyltransferase subunit OST5</fullName>
    </recommendedName>
</protein>
<feature type="transmembrane region" description="Helical" evidence="6">
    <location>
        <begin position="159"/>
        <end position="180"/>
    </location>
</feature>
<evidence type="ECO:0000256" key="2">
    <source>
        <dbReference type="ARBA" id="ARBA00009825"/>
    </source>
</evidence>
<dbReference type="InterPro" id="IPR007915">
    <property type="entry name" value="TMEM258/Ost5"/>
</dbReference>
<keyword evidence="5 6" id="KW-0472">Membrane</keyword>
<dbReference type="OrthoDB" id="2503643at2759"/>
<comment type="subcellular location">
    <subcellularLocation>
        <location evidence="1 6">Membrane</location>
        <topology evidence="1 6">Multi-pass membrane protein</topology>
    </subcellularLocation>
</comment>
<evidence type="ECO:0000313" key="8">
    <source>
        <dbReference type="Proteomes" id="UP000054845"/>
    </source>
</evidence>
<comment type="similarity">
    <text evidence="2 6">Belongs to the OST5 family.</text>
</comment>
<keyword evidence="3 6" id="KW-0812">Transmembrane</keyword>
<evidence type="ECO:0000313" key="7">
    <source>
        <dbReference type="EMBL" id="CEH19320.1"/>
    </source>
</evidence>
<dbReference type="STRING" id="401625.A0A0P1BRN8"/>
<evidence type="ECO:0000256" key="5">
    <source>
        <dbReference type="ARBA" id="ARBA00023136"/>
    </source>
</evidence>
<dbReference type="Proteomes" id="UP000054845">
    <property type="component" value="Unassembled WGS sequence"/>
</dbReference>
<dbReference type="GO" id="GO:0008250">
    <property type="term" value="C:oligosaccharyltransferase complex"/>
    <property type="evidence" value="ECO:0007669"/>
    <property type="project" value="UniProtKB-UniRule"/>
</dbReference>
<name>A0A0P1BRN8_9BASI</name>
<feature type="transmembrane region" description="Helical" evidence="6">
    <location>
        <begin position="31"/>
        <end position="55"/>
    </location>
</feature>
<keyword evidence="8" id="KW-1185">Reference proteome</keyword>
<dbReference type="Pfam" id="PF05251">
    <property type="entry name" value="Ost5"/>
    <property type="match status" value="1"/>
</dbReference>
<evidence type="ECO:0000256" key="3">
    <source>
        <dbReference type="ARBA" id="ARBA00022692"/>
    </source>
</evidence>
<dbReference type="GO" id="GO:0006487">
    <property type="term" value="P:protein N-linked glycosylation"/>
    <property type="evidence" value="ECO:0007669"/>
    <property type="project" value="UniProtKB-UniRule"/>
</dbReference>
<comment type="caution">
    <text evidence="6">Lacks conserved residue(s) required for the propagation of feature annotation.</text>
</comment>
<evidence type="ECO:0000256" key="4">
    <source>
        <dbReference type="ARBA" id="ARBA00022989"/>
    </source>
</evidence>
<dbReference type="EMBL" id="CCYA01000389">
    <property type="protein sequence ID" value="CEH19320.1"/>
    <property type="molecule type" value="Genomic_DNA"/>
</dbReference>
<feature type="transmembrane region" description="Helical" evidence="6">
    <location>
        <begin position="126"/>
        <end position="147"/>
    </location>
</feature>
<dbReference type="AlphaFoldDB" id="A0A0P1BRN8"/>
<proteinExistence type="inferred from homology"/>
<sequence>MVQQVAFSVAESAHISAQAFTPDIPVSLLPYLATLLLSLAFLLGFYFTTFIITAFQQACHKRTESQAADQAKQQTTQRPHNFDRLDWKGAEAAECALKMVQQVAFSVAESAHISAQAFTPDIPVSLLPYLATLLLSLAFLLGFYFTTLPKTSIISAKEIIVALLASLCTGFGTVALFNTVGVHV</sequence>
<comment type="subunit">
    <text evidence="6">Component of the oligosaccharyltransferase (OST) complex.</text>
</comment>
<evidence type="ECO:0000256" key="1">
    <source>
        <dbReference type="ARBA" id="ARBA00004141"/>
    </source>
</evidence>
<accession>A0A0P1BRN8</accession>
<comment type="function">
    <text evidence="6">Subunit of the oligosaccharyl transferase (OST) complex that catalyzes the initial transfer of a defined glycan (Glc(3)Man(9)GlcNAc(2) in eukaryotes) from the lipid carrier dolichol-pyrophosphate to an asparagine residue within an Asn-X-Ser/Thr consensus motif in nascent polypeptide chains, the first step in protein N-glycosylation. N-glycosylation occurs cotranslationally and the complex associates with the Sec61 complex at the channel-forming translocon complex that mediates protein translocation across the endoplasmic reticulum (ER). All subunits are required for a maximal enzyme activity.</text>
</comment>
<evidence type="ECO:0000256" key="6">
    <source>
        <dbReference type="RuleBase" id="RU367008"/>
    </source>
</evidence>